<accession>A0ABT1HF66</accession>
<gene>
    <name evidence="3" type="ORF">LX13_002643</name>
</gene>
<dbReference type="EMBL" id="JAMTCJ010000002">
    <property type="protein sequence ID" value="MCP2176824.1"/>
    <property type="molecule type" value="Genomic_DNA"/>
</dbReference>
<feature type="region of interest" description="Disordered" evidence="1">
    <location>
        <begin position="1"/>
        <end position="26"/>
    </location>
</feature>
<feature type="transmembrane region" description="Helical" evidence="2">
    <location>
        <begin position="37"/>
        <end position="62"/>
    </location>
</feature>
<keyword evidence="4" id="KW-1185">Reference proteome</keyword>
<feature type="transmembrane region" description="Helical" evidence="2">
    <location>
        <begin position="68"/>
        <end position="87"/>
    </location>
</feature>
<feature type="region of interest" description="Disordered" evidence="1">
    <location>
        <begin position="110"/>
        <end position="143"/>
    </location>
</feature>
<proteinExistence type="predicted"/>
<evidence type="ECO:0000313" key="4">
    <source>
        <dbReference type="Proteomes" id="UP001206895"/>
    </source>
</evidence>
<sequence length="143" mass="14890">MVKIGHRGRGGPGKYPDGVSERENNAAGPGRRLAIRLALYTAARLGLFVVVAALIYGIGHLAGVDVPILVAGIFAVVIALPLGMLAFKRLRTELNVAIAEVDADRQAKRDALQGRMQGMNGPKAGGRKATRPTDPGAGSERGA</sequence>
<dbReference type="Pfam" id="PF14012">
    <property type="entry name" value="DUF4229"/>
    <property type="match status" value="1"/>
</dbReference>
<dbReference type="InterPro" id="IPR025323">
    <property type="entry name" value="DUF4229"/>
</dbReference>
<protein>
    <recommendedName>
        <fullName evidence="5">DUF4229 domain-containing protein</fullName>
    </recommendedName>
</protein>
<reference evidence="3 4" key="1">
    <citation type="submission" date="2022-06" db="EMBL/GenBank/DDBJ databases">
        <title>Genomic Encyclopedia of Archaeal and Bacterial Type Strains, Phase II (KMG-II): from individual species to whole genera.</title>
        <authorList>
            <person name="Goeker M."/>
        </authorList>
    </citation>
    <scope>NUCLEOTIDE SEQUENCE [LARGE SCALE GENOMIC DNA]</scope>
    <source>
        <strain evidence="3 4">DSM 44693</strain>
    </source>
</reference>
<name>A0ABT1HF66_9NOCA</name>
<evidence type="ECO:0008006" key="5">
    <source>
        <dbReference type="Google" id="ProtNLM"/>
    </source>
</evidence>
<evidence type="ECO:0000313" key="3">
    <source>
        <dbReference type="EMBL" id="MCP2176824.1"/>
    </source>
</evidence>
<keyword evidence="2" id="KW-0472">Membrane</keyword>
<evidence type="ECO:0000256" key="2">
    <source>
        <dbReference type="SAM" id="Phobius"/>
    </source>
</evidence>
<comment type="caution">
    <text evidence="3">The sequence shown here is derived from an EMBL/GenBank/DDBJ whole genome shotgun (WGS) entry which is preliminary data.</text>
</comment>
<keyword evidence="2" id="KW-1133">Transmembrane helix</keyword>
<evidence type="ECO:0000256" key="1">
    <source>
        <dbReference type="SAM" id="MobiDB-lite"/>
    </source>
</evidence>
<keyword evidence="2" id="KW-0812">Transmembrane</keyword>
<dbReference type="Proteomes" id="UP001206895">
    <property type="component" value="Unassembled WGS sequence"/>
</dbReference>
<organism evidence="3 4">
    <name type="scientific">Williamsia maris</name>
    <dbReference type="NCBI Taxonomy" id="72806"/>
    <lineage>
        <taxon>Bacteria</taxon>
        <taxon>Bacillati</taxon>
        <taxon>Actinomycetota</taxon>
        <taxon>Actinomycetes</taxon>
        <taxon>Mycobacteriales</taxon>
        <taxon>Nocardiaceae</taxon>
        <taxon>Williamsia</taxon>
    </lineage>
</organism>